<dbReference type="Proteomes" id="UP000092596">
    <property type="component" value="Chromosome"/>
</dbReference>
<dbReference type="RefSeq" id="WP_065248445.1">
    <property type="nucleotide sequence ID" value="NZ_CP012117.1"/>
</dbReference>
<keyword evidence="1" id="KW-0812">Transmembrane</keyword>
<proteinExistence type="predicted"/>
<evidence type="ECO:0000256" key="1">
    <source>
        <dbReference type="SAM" id="Phobius"/>
    </source>
</evidence>
<evidence type="ECO:0000313" key="5">
    <source>
        <dbReference type="Proteomes" id="UP000323865"/>
    </source>
</evidence>
<evidence type="ECO:0000313" key="4">
    <source>
        <dbReference type="Proteomes" id="UP000092596"/>
    </source>
</evidence>
<feature type="transmembrane region" description="Helical" evidence="1">
    <location>
        <begin position="150"/>
        <end position="172"/>
    </location>
</feature>
<feature type="transmembrane region" description="Helical" evidence="1">
    <location>
        <begin position="37"/>
        <end position="63"/>
    </location>
</feature>
<sequence length="176" mass="18094">MTPHSSAPNGYGYPGHYPGPAPYPTPTAAPTGKAARVLGWILIVLASIFTLGWLLYTFTTAAAGALDASNMLPKGGADELPAYVIPGIIGLLAAMGTGPLAFWPALILLFVGRGRSRTAGIITLIAMAIAAAGFIACMSMAIGLEIKPVLIGAALFPLLFGITAIFCGRMAIRHSI</sequence>
<dbReference type="AlphaFoldDB" id="A0A1B0ZKJ1"/>
<keyword evidence="1" id="KW-1133">Transmembrane helix</keyword>
<keyword evidence="1" id="KW-0472">Membrane</keyword>
<keyword evidence="5" id="KW-1185">Reference proteome</keyword>
<dbReference type="EMBL" id="CP044108">
    <property type="protein sequence ID" value="QEU11181.1"/>
    <property type="molecule type" value="Genomic_DNA"/>
</dbReference>
<accession>A0A1B0ZKJ1</accession>
<evidence type="ECO:0000313" key="3">
    <source>
        <dbReference type="EMBL" id="QEU11181.1"/>
    </source>
</evidence>
<dbReference type="KEGG" id="dva:DAD186_19100"/>
<protein>
    <submittedName>
        <fullName evidence="2">Uncharacterized protein</fullName>
    </submittedName>
</protein>
<evidence type="ECO:0000313" key="2">
    <source>
        <dbReference type="EMBL" id="ANP28460.1"/>
    </source>
</evidence>
<reference evidence="3 5" key="2">
    <citation type="submission" date="2019-09" db="EMBL/GenBank/DDBJ databases">
        <title>FDA dAtabase for Regulatory Grade micrObial Sequences (FDA-ARGOS): Supporting development and validation of Infectious Disease Dx tests.</title>
        <authorList>
            <person name="Sciortino C."/>
            <person name="Tallon L."/>
            <person name="Sadzewicz L."/>
            <person name="Vavikolanu K."/>
            <person name="Mehta A."/>
            <person name="Aluvathingal J."/>
            <person name="Nadendla S."/>
            <person name="Nandy P."/>
            <person name="Geyer C."/>
            <person name="Yan Y."/>
            <person name="Sichtig H."/>
        </authorList>
    </citation>
    <scope>NUCLEOTIDE SEQUENCE [LARGE SCALE GENOMIC DNA]</scope>
    <source>
        <strain evidence="3 5">FDAARGOS_640</strain>
    </source>
</reference>
<reference evidence="2 4" key="1">
    <citation type="submission" date="2015-06" db="EMBL/GenBank/DDBJ databases">
        <title>Investigation of pathophysiology for high-risk pregnancy and development of treatment modality based on it.</title>
        <authorList>
            <person name="Kim B.-C."/>
            <person name="Lim S."/>
        </authorList>
    </citation>
    <scope>NUCLEOTIDE SEQUENCE [LARGE SCALE GENOMIC DNA]</scope>
    <source>
        <strain evidence="2 4">AD1-86</strain>
    </source>
</reference>
<dbReference type="EMBL" id="CP012117">
    <property type="protein sequence ID" value="ANP28460.1"/>
    <property type="molecule type" value="Genomic_DNA"/>
</dbReference>
<organism evidence="2 4">
    <name type="scientific">Dermabacter vaginalis</name>
    <dbReference type="NCBI Taxonomy" id="1630135"/>
    <lineage>
        <taxon>Bacteria</taxon>
        <taxon>Bacillati</taxon>
        <taxon>Actinomycetota</taxon>
        <taxon>Actinomycetes</taxon>
        <taxon>Micrococcales</taxon>
        <taxon>Dermabacteraceae</taxon>
        <taxon>Dermabacter</taxon>
    </lineage>
</organism>
<feature type="transmembrane region" description="Helical" evidence="1">
    <location>
        <begin position="83"/>
        <end position="109"/>
    </location>
</feature>
<dbReference type="Proteomes" id="UP000323865">
    <property type="component" value="Chromosome"/>
</dbReference>
<feature type="transmembrane region" description="Helical" evidence="1">
    <location>
        <begin position="121"/>
        <end position="144"/>
    </location>
</feature>
<name>A0A1B0ZKJ1_9MICO</name>
<gene>
    <name evidence="2" type="ORF">DAD186_19100</name>
    <name evidence="3" type="ORF">FOB48_01915</name>
</gene>